<dbReference type="InterPro" id="IPR011559">
    <property type="entry name" value="Initiation_fac_2B_a/b/d"/>
</dbReference>
<evidence type="ECO:0000256" key="1">
    <source>
        <dbReference type="ARBA" id="ARBA00023235"/>
    </source>
</evidence>
<sequence>MIDAIYWENEAVVILDQNKLPGRVEYIRCEEHHALAHAIRILQVRGAPLIGVTAAYGLALAVIKYRGSRSDLKAYYDEAEQLFASTRPTAVNLFWAITRMRGVFDRLADQDVEQIGAALLNEAQAMFVEDQNINISIGNYGQTLLPKNARVLTICNAGALATCGYGTALGVIRSAQQQGKISQVWACETRPVLQGARLTVWELMQDNIPVKLITDSMAAYVMGQKELDAVIVGADRIAANGDTANKIGTYGLAVLAAYHQIPFYVAAPMSTVDLSISSGEQIPIEERNHDEVRRMRGEYITVPEVEVFNPAFDVTPQALIKAIITEKGIVTPPFFTK</sequence>
<dbReference type="FunFam" id="1.20.120.420:FF:000003">
    <property type="entry name" value="Methylthioribose-1-phosphate isomerase"/>
    <property type="match status" value="1"/>
</dbReference>
<feature type="binding site" evidence="3">
    <location>
        <begin position="45"/>
        <end position="47"/>
    </location>
    <ligand>
        <name>substrate</name>
    </ligand>
</feature>
<dbReference type="NCBIfam" id="NF004326">
    <property type="entry name" value="PRK05720.1"/>
    <property type="match status" value="1"/>
</dbReference>
<dbReference type="Pfam" id="PF01008">
    <property type="entry name" value="IF-2B"/>
    <property type="match status" value="1"/>
</dbReference>
<comment type="similarity">
    <text evidence="3">Belongs to the EIF-2B alpha/beta/delta subunits family. MtnA subfamily.</text>
</comment>
<feature type="binding site" evidence="3">
    <location>
        <position position="87"/>
    </location>
    <ligand>
        <name>substrate</name>
    </ligand>
</feature>
<dbReference type="InterPro" id="IPR005251">
    <property type="entry name" value="IF-M1Pi"/>
</dbReference>
<feature type="binding site" evidence="3">
    <location>
        <position position="194"/>
    </location>
    <ligand>
        <name>substrate</name>
    </ligand>
</feature>
<dbReference type="SUPFAM" id="SSF100950">
    <property type="entry name" value="NagB/RpiA/CoA transferase-like"/>
    <property type="match status" value="1"/>
</dbReference>
<name>A0A0E4GCT2_9FIRM</name>
<organism evidence="4 5">
    <name type="scientific">Syntrophomonas zehnderi OL-4</name>
    <dbReference type="NCBI Taxonomy" id="690567"/>
    <lineage>
        <taxon>Bacteria</taxon>
        <taxon>Bacillati</taxon>
        <taxon>Bacillota</taxon>
        <taxon>Clostridia</taxon>
        <taxon>Eubacteriales</taxon>
        <taxon>Syntrophomonadaceae</taxon>
        <taxon>Syntrophomonas</taxon>
    </lineage>
</organism>
<evidence type="ECO:0000313" key="5">
    <source>
        <dbReference type="Proteomes" id="UP000045545"/>
    </source>
</evidence>
<dbReference type="InterPro" id="IPR042529">
    <property type="entry name" value="IF_2B-like_C"/>
</dbReference>
<reference evidence="4 5" key="1">
    <citation type="submission" date="2015-03" db="EMBL/GenBank/DDBJ databases">
        <authorList>
            <person name="Murphy D."/>
        </authorList>
    </citation>
    <scope>NUCLEOTIDE SEQUENCE [LARGE SCALE GENOMIC DNA]</scope>
    <source>
        <strain evidence="4 5">OL-4</strain>
    </source>
</reference>
<evidence type="ECO:0000256" key="2">
    <source>
        <dbReference type="ARBA" id="ARBA00052401"/>
    </source>
</evidence>
<comment type="pathway">
    <text evidence="3">Amino-acid biosynthesis; L-methionine biosynthesis via salvage pathway; L-methionine from S-methyl-5-thio-alpha-D-ribose 1-phosphate: step 1/6.</text>
</comment>
<dbReference type="PANTHER" id="PTHR43475">
    <property type="entry name" value="METHYLTHIORIBOSE-1-PHOSPHATE ISOMERASE"/>
    <property type="match status" value="1"/>
</dbReference>
<keyword evidence="3" id="KW-0028">Amino-acid biosynthesis</keyword>
<comment type="function">
    <text evidence="3">Catalyzes the interconversion of methylthioribose-1-phosphate (MTR-1-P) into methylthioribulose-1-phosphate (MTRu-1-P).</text>
</comment>
<evidence type="ECO:0000256" key="3">
    <source>
        <dbReference type="HAMAP-Rule" id="MF_01678"/>
    </source>
</evidence>
<dbReference type="GO" id="GO:0046523">
    <property type="term" value="F:S-methyl-5-thioribose-1-phosphate isomerase activity"/>
    <property type="evidence" value="ECO:0007669"/>
    <property type="project" value="UniProtKB-UniRule"/>
</dbReference>
<dbReference type="UniPathway" id="UPA00904">
    <property type="reaction ID" value="UER00874"/>
</dbReference>
<dbReference type="STRING" id="690567.2513"/>
<dbReference type="InterPro" id="IPR037171">
    <property type="entry name" value="NagB/RpiA_transferase-like"/>
</dbReference>
<dbReference type="GO" id="GO:0019509">
    <property type="term" value="P:L-methionine salvage from methylthioadenosine"/>
    <property type="evidence" value="ECO:0007669"/>
    <property type="project" value="UniProtKB-UniRule"/>
</dbReference>
<dbReference type="AlphaFoldDB" id="A0A0E4GCT2"/>
<accession>A0A0E4GCT2</accession>
<dbReference type="Proteomes" id="UP000045545">
    <property type="component" value="Unassembled WGS sequence"/>
</dbReference>
<feature type="binding site" evidence="3">
    <location>
        <begin position="245"/>
        <end position="246"/>
    </location>
    <ligand>
        <name>substrate</name>
    </ligand>
</feature>
<dbReference type="EMBL" id="CGIH01000049">
    <property type="protein sequence ID" value="CFY05722.1"/>
    <property type="molecule type" value="Genomic_DNA"/>
</dbReference>
<comment type="catalytic activity">
    <reaction evidence="2 3">
        <text>5-(methylsulfanyl)-alpha-D-ribose 1-phosphate = 5-(methylsulfanyl)-D-ribulose 1-phosphate</text>
        <dbReference type="Rhea" id="RHEA:19989"/>
        <dbReference type="ChEBI" id="CHEBI:58533"/>
        <dbReference type="ChEBI" id="CHEBI:58548"/>
        <dbReference type="EC" id="5.3.1.23"/>
    </reaction>
</comment>
<feature type="active site" description="Proton donor" evidence="3">
    <location>
        <position position="235"/>
    </location>
</feature>
<dbReference type="InterPro" id="IPR027363">
    <property type="entry name" value="M1Pi_N"/>
</dbReference>
<dbReference type="Gene3D" id="1.20.120.420">
    <property type="entry name" value="translation initiation factor eif-2b, domain 1"/>
    <property type="match status" value="1"/>
</dbReference>
<dbReference type="InterPro" id="IPR000649">
    <property type="entry name" value="IF-2B-related"/>
</dbReference>
<gene>
    <name evidence="3" type="primary">mtnA</name>
    <name evidence="4" type="ORF">2513</name>
</gene>
<dbReference type="HAMAP" id="MF_01678">
    <property type="entry name" value="Salvage_MtnA"/>
    <property type="match status" value="1"/>
</dbReference>
<feature type="site" description="Transition state stabilizer" evidence="3">
    <location>
        <position position="155"/>
    </location>
</feature>
<protein>
    <recommendedName>
        <fullName evidence="3">Methylthioribose-1-phosphate isomerase</fullName>
        <shortName evidence="3">M1Pi</shortName>
        <shortName evidence="3">MTR-1-P isomerase</shortName>
        <ecNumber evidence="3">5.3.1.23</ecNumber>
    </recommendedName>
    <alternativeName>
        <fullName evidence="3">S-methyl-5-thioribose-1-phosphate isomerase</fullName>
    </alternativeName>
</protein>
<keyword evidence="3" id="KW-0486">Methionine biosynthesis</keyword>
<dbReference type="NCBIfam" id="TIGR00524">
    <property type="entry name" value="eIF-2B_rel"/>
    <property type="match status" value="1"/>
</dbReference>
<dbReference type="NCBIfam" id="TIGR00512">
    <property type="entry name" value="salvage_mtnA"/>
    <property type="match status" value="1"/>
</dbReference>
<proteinExistence type="inferred from homology"/>
<dbReference type="Gene3D" id="3.40.50.10470">
    <property type="entry name" value="Translation initiation factor eif-2b, domain 2"/>
    <property type="match status" value="1"/>
</dbReference>
<dbReference type="FunFam" id="3.40.50.10470:FF:000006">
    <property type="entry name" value="Methylthioribose-1-phosphate isomerase"/>
    <property type="match status" value="1"/>
</dbReference>
<evidence type="ECO:0000313" key="4">
    <source>
        <dbReference type="EMBL" id="CFY05722.1"/>
    </source>
</evidence>
<keyword evidence="1 3" id="KW-0413">Isomerase</keyword>
<dbReference type="PANTHER" id="PTHR43475:SF1">
    <property type="entry name" value="METHYLTHIORIBOSE-1-PHOSPHATE ISOMERASE"/>
    <property type="match status" value="1"/>
</dbReference>
<dbReference type="EC" id="5.3.1.23" evidence="3"/>
<keyword evidence="5" id="KW-1185">Reference proteome</keyword>